<feature type="transmembrane region" description="Helical" evidence="1">
    <location>
        <begin position="24"/>
        <end position="47"/>
    </location>
</feature>
<dbReference type="AlphaFoldDB" id="A0A8H5ZPF0"/>
<dbReference type="Proteomes" id="UP000624244">
    <property type="component" value="Unassembled WGS sequence"/>
</dbReference>
<accession>A0A8H5ZPF0</accession>
<gene>
    <name evidence="3" type="ORF">GGP41_000478</name>
</gene>
<organism evidence="3 4">
    <name type="scientific">Cochliobolus sativus</name>
    <name type="common">Common root rot and spot blotch fungus</name>
    <name type="synonym">Bipolaris sorokiniana</name>
    <dbReference type="NCBI Taxonomy" id="45130"/>
    <lineage>
        <taxon>Eukaryota</taxon>
        <taxon>Fungi</taxon>
        <taxon>Dikarya</taxon>
        <taxon>Ascomycota</taxon>
        <taxon>Pezizomycotina</taxon>
        <taxon>Dothideomycetes</taxon>
        <taxon>Pleosporomycetidae</taxon>
        <taxon>Pleosporales</taxon>
        <taxon>Pleosporineae</taxon>
        <taxon>Pleosporaceae</taxon>
        <taxon>Bipolaris</taxon>
    </lineage>
</organism>
<keyword evidence="1" id="KW-0472">Membrane</keyword>
<evidence type="ECO:0000256" key="1">
    <source>
        <dbReference type="SAM" id="Phobius"/>
    </source>
</evidence>
<reference evidence="3" key="1">
    <citation type="submission" date="2019-11" db="EMBL/GenBank/DDBJ databases">
        <title>Bipolaris sorokiniana Genome sequencing.</title>
        <authorList>
            <person name="Wang H."/>
        </authorList>
    </citation>
    <scope>NUCLEOTIDE SEQUENCE</scope>
</reference>
<keyword evidence="1" id="KW-0812">Transmembrane</keyword>
<feature type="domain" description="DUF7730" evidence="2">
    <location>
        <begin position="90"/>
        <end position="312"/>
    </location>
</feature>
<dbReference type="Pfam" id="PF24864">
    <property type="entry name" value="DUF7730"/>
    <property type="match status" value="1"/>
</dbReference>
<keyword evidence="1" id="KW-1133">Transmembrane helix</keyword>
<dbReference type="PANTHER" id="PTHR38790:SF9">
    <property type="entry name" value="F-BOX DOMAIN-CONTAINING PROTEIN"/>
    <property type="match status" value="1"/>
</dbReference>
<dbReference type="PANTHER" id="PTHR38790">
    <property type="entry name" value="2EXR DOMAIN-CONTAINING PROTEIN-RELATED"/>
    <property type="match status" value="1"/>
</dbReference>
<protein>
    <recommendedName>
        <fullName evidence="2">DUF7730 domain-containing protein</fullName>
    </recommendedName>
</protein>
<evidence type="ECO:0000313" key="3">
    <source>
        <dbReference type="EMBL" id="KAF5851780.1"/>
    </source>
</evidence>
<comment type="caution">
    <text evidence="3">The sequence shown here is derived from an EMBL/GenBank/DDBJ whole genome shotgun (WGS) entry which is preliminary data.</text>
</comment>
<proteinExistence type="predicted"/>
<dbReference type="OMA" id="DEWYRTW"/>
<name>A0A8H5ZPF0_COCSA</name>
<evidence type="ECO:0000313" key="4">
    <source>
        <dbReference type="Proteomes" id="UP000624244"/>
    </source>
</evidence>
<sequence>MPGTRFRNRLKNIGTRTDHFVRKAVWYTCKCLLWTVCSPCVCCIVLVMPNQSRRSFGVSAEAPKPMVPCPRRRALSVTSTSLQQHQNTFSQFRSAFMTKLPLEIRRIIYEKALGEVPIHLSLVDGQLKARRCSIQDCACYLQPLSTKHKLHIVLPLLRTCRRIYSEAVEYLYSSNKFFISTDVEDYPTTGYLPYFILPQRMNQITNLRIDWDLDRHGFFQADLMPQVHRDEWYRTWDVLGRMSGLRTLHIRLFFFLDLWLQCYGDFWEQNGKELLEPITTMTAPKDFVVTLPDWRCSTDLDVGKSRCVFQLPERTEDSAP</sequence>
<dbReference type="EMBL" id="WNKQ01000004">
    <property type="protein sequence ID" value="KAF5851780.1"/>
    <property type="molecule type" value="Genomic_DNA"/>
</dbReference>
<dbReference type="InterPro" id="IPR056632">
    <property type="entry name" value="DUF7730"/>
</dbReference>
<evidence type="ECO:0000259" key="2">
    <source>
        <dbReference type="Pfam" id="PF24864"/>
    </source>
</evidence>